<dbReference type="PANTHER" id="PTHR14269:SF11">
    <property type="entry name" value="CDP-DIACYLGLYCEROL--GLYCEROL-3-PHOSPHATE 3-PHOSPHATIDYLTRANSFERASE"/>
    <property type="match status" value="1"/>
</dbReference>
<gene>
    <name evidence="15" type="ORF">B5E75_08410</name>
</gene>
<evidence type="ECO:0000256" key="11">
    <source>
        <dbReference type="ARBA" id="ARBA00023264"/>
    </source>
</evidence>
<dbReference type="Gene3D" id="1.20.120.1760">
    <property type="match status" value="1"/>
</dbReference>
<evidence type="ECO:0000313" key="15">
    <source>
        <dbReference type="EMBL" id="OUQ33950.1"/>
    </source>
</evidence>
<dbReference type="OrthoDB" id="9796672at2"/>
<dbReference type="GO" id="GO:0006655">
    <property type="term" value="P:phosphatidylglycerol biosynthetic process"/>
    <property type="evidence" value="ECO:0007669"/>
    <property type="project" value="UniProtKB-UniPathway"/>
</dbReference>
<evidence type="ECO:0000313" key="16">
    <source>
        <dbReference type="Proteomes" id="UP000195305"/>
    </source>
</evidence>
<evidence type="ECO:0000256" key="7">
    <source>
        <dbReference type="ARBA" id="ARBA00022989"/>
    </source>
</evidence>
<keyword evidence="5 13" id="KW-0808">Transferase</keyword>
<dbReference type="EMBL" id="NFLJ01000022">
    <property type="protein sequence ID" value="OUQ33950.1"/>
    <property type="molecule type" value="Genomic_DNA"/>
</dbReference>
<dbReference type="GO" id="GO:0008444">
    <property type="term" value="F:CDP-diacylglycerol-glycerol-3-phosphate 3-phosphatidyltransferase activity"/>
    <property type="evidence" value="ECO:0007669"/>
    <property type="project" value="InterPro"/>
</dbReference>
<proteinExistence type="inferred from homology"/>
<evidence type="ECO:0000256" key="8">
    <source>
        <dbReference type="ARBA" id="ARBA00023098"/>
    </source>
</evidence>
<dbReference type="GO" id="GO:0016020">
    <property type="term" value="C:membrane"/>
    <property type="evidence" value="ECO:0007669"/>
    <property type="project" value="UniProtKB-SubCell"/>
</dbReference>
<dbReference type="PROSITE" id="PS00379">
    <property type="entry name" value="CDP_ALCOHOL_P_TRANSF"/>
    <property type="match status" value="1"/>
</dbReference>
<accession>A0A1Y4SX22</accession>
<reference evidence="15 16" key="1">
    <citation type="journal article" date="2018" name="BMC Genomics">
        <title>Whole genome sequencing and function prediction of 133 gut anaerobes isolated from chicken caecum in pure cultures.</title>
        <authorList>
            <person name="Medvecky M."/>
            <person name="Cejkova D."/>
            <person name="Polansky O."/>
            <person name="Karasova D."/>
            <person name="Kubasova T."/>
            <person name="Cizek A."/>
            <person name="Rychlik I."/>
        </authorList>
    </citation>
    <scope>NUCLEOTIDE SEQUENCE [LARGE SCALE GENOMIC DNA]</scope>
    <source>
        <strain evidence="15 16">An13</strain>
    </source>
</reference>
<keyword evidence="7 14" id="KW-1133">Transmembrane helix</keyword>
<protein>
    <recommendedName>
        <fullName evidence="12">Phosphatidylglycerophosphate synthase</fullName>
    </recommendedName>
</protein>
<evidence type="ECO:0000256" key="3">
    <source>
        <dbReference type="ARBA" id="ARBA00010441"/>
    </source>
</evidence>
<keyword evidence="9 14" id="KW-0472">Membrane</keyword>
<keyword evidence="11" id="KW-1208">Phospholipid metabolism</keyword>
<evidence type="ECO:0000256" key="12">
    <source>
        <dbReference type="ARBA" id="ARBA00033018"/>
    </source>
</evidence>
<evidence type="ECO:0000256" key="1">
    <source>
        <dbReference type="ARBA" id="ARBA00003973"/>
    </source>
</evidence>
<organism evidence="15 16">
    <name type="scientific">Massilimicrobiota timonensis</name>
    <dbReference type="NCBI Taxonomy" id="1776392"/>
    <lineage>
        <taxon>Bacteria</taxon>
        <taxon>Bacillati</taxon>
        <taxon>Bacillota</taxon>
        <taxon>Erysipelotrichia</taxon>
        <taxon>Erysipelotrichales</taxon>
        <taxon>Erysipelotrichaceae</taxon>
        <taxon>Massilimicrobiota</taxon>
    </lineage>
</organism>
<feature type="transmembrane region" description="Helical" evidence="14">
    <location>
        <begin position="158"/>
        <end position="179"/>
    </location>
</feature>
<keyword evidence="8" id="KW-0443">Lipid metabolism</keyword>
<dbReference type="PANTHER" id="PTHR14269">
    <property type="entry name" value="CDP-DIACYLGLYCEROL--GLYCEROL-3-PHOSPHATE 3-PHOSPHATIDYLTRANSFERASE-RELATED"/>
    <property type="match status" value="1"/>
</dbReference>
<dbReference type="InterPro" id="IPR004570">
    <property type="entry name" value="Phosphatidylglycerol_P_synth"/>
</dbReference>
<evidence type="ECO:0000256" key="10">
    <source>
        <dbReference type="ARBA" id="ARBA00023209"/>
    </source>
</evidence>
<dbReference type="InterPro" id="IPR043130">
    <property type="entry name" value="CDP-OH_PTrfase_TM_dom"/>
</dbReference>
<evidence type="ECO:0000256" key="14">
    <source>
        <dbReference type="SAM" id="Phobius"/>
    </source>
</evidence>
<keyword evidence="4" id="KW-0444">Lipid biosynthesis</keyword>
<evidence type="ECO:0000256" key="6">
    <source>
        <dbReference type="ARBA" id="ARBA00022692"/>
    </source>
</evidence>
<feature type="transmembrane region" description="Helical" evidence="14">
    <location>
        <begin position="129"/>
        <end position="152"/>
    </location>
</feature>
<dbReference type="AlphaFoldDB" id="A0A1Y4SX22"/>
<keyword evidence="6 14" id="KW-0812">Transmembrane</keyword>
<evidence type="ECO:0000256" key="13">
    <source>
        <dbReference type="RuleBase" id="RU003750"/>
    </source>
</evidence>
<sequence length="185" mass="21234">MFTKKEIFSIPNILCYFRILLVPVFLWAYFDLQSDEGHFVAAIILVLSSLSDFFDGFIARKCHMITELGKLIDPVADKLTQFVVACTLMYTYPAYAWLVAIIVLKDGMLLFVGYYIYRKKDKHLSQAQMPGKVATAVFFIVSIILVAFYIPGTMVSSILIYSTLILMIIAMIYYGHGLYRLYREN</sequence>
<keyword evidence="10" id="KW-0594">Phospholipid biosynthesis</keyword>
<evidence type="ECO:0000256" key="5">
    <source>
        <dbReference type="ARBA" id="ARBA00022679"/>
    </source>
</evidence>
<dbReference type="InterPro" id="IPR050324">
    <property type="entry name" value="CDP-alcohol_PTase-I"/>
</dbReference>
<comment type="function">
    <text evidence="1">This protein catalyzes the committed step to the synthesis of the acidic phospholipids.</text>
</comment>
<evidence type="ECO:0000256" key="4">
    <source>
        <dbReference type="ARBA" id="ARBA00022516"/>
    </source>
</evidence>
<feature type="transmembrane region" description="Helical" evidence="14">
    <location>
        <begin position="96"/>
        <end position="117"/>
    </location>
</feature>
<dbReference type="Pfam" id="PF01066">
    <property type="entry name" value="CDP-OH_P_transf"/>
    <property type="match status" value="1"/>
</dbReference>
<name>A0A1Y4SX22_9FIRM</name>
<dbReference type="InterPro" id="IPR000462">
    <property type="entry name" value="CDP-OH_P_trans"/>
</dbReference>
<keyword evidence="16" id="KW-1185">Reference proteome</keyword>
<evidence type="ECO:0000256" key="2">
    <source>
        <dbReference type="ARBA" id="ARBA00004141"/>
    </source>
</evidence>
<comment type="subcellular location">
    <subcellularLocation>
        <location evidence="2">Membrane</location>
        <topology evidence="2">Multi-pass membrane protein</topology>
    </subcellularLocation>
</comment>
<comment type="similarity">
    <text evidence="3 13">Belongs to the CDP-alcohol phosphatidyltransferase class-I family.</text>
</comment>
<dbReference type="InterPro" id="IPR048254">
    <property type="entry name" value="CDP_ALCOHOL_P_TRANSF_CS"/>
</dbReference>
<dbReference type="RefSeq" id="WP_087358333.1">
    <property type="nucleotide sequence ID" value="NZ_NFLJ01000022.1"/>
</dbReference>
<dbReference type="Proteomes" id="UP000195305">
    <property type="component" value="Unassembled WGS sequence"/>
</dbReference>
<dbReference type="UniPathway" id="UPA00084">
    <property type="reaction ID" value="UER00503"/>
</dbReference>
<dbReference type="PIRSF" id="PIRSF000847">
    <property type="entry name" value="Phos_ph_gly_syn"/>
    <property type="match status" value="1"/>
</dbReference>
<comment type="caution">
    <text evidence="15">The sequence shown here is derived from an EMBL/GenBank/DDBJ whole genome shotgun (WGS) entry which is preliminary data.</text>
</comment>
<evidence type="ECO:0000256" key="9">
    <source>
        <dbReference type="ARBA" id="ARBA00023136"/>
    </source>
</evidence>
<feature type="transmembrane region" description="Helical" evidence="14">
    <location>
        <begin position="7"/>
        <end position="27"/>
    </location>
</feature>